<sequence>MSNGQFAGKRIYHDPGQKFKVLLDEFFECPKLYPENEMFVVKGQTWYTRIIRELTRLSVPAITFKFHSDESALVEKFDYYELQEMPDSLMFFLLLRLSLVKIIRWATLRQKDFFVEGSGSRFRRSVLKVMDALWCREHLLSYILRKAESACGRDIFTTVTTWSGFQATCNKYEDERRLVITVSKLGSILTKTAEYLSHQSVVTRSQLNALVGEVKVFNLWKDLQLQDSFGISVASAGLFKLVYELTPETYRTAQANQTESELDTTQGSETKCNELFNEAREMTQLLSMKRIVGEHPPFTTTGPNAVTNTVSLFRMKQGQEGKAKGSKKRKQDDLDDPEVRAKALPKMVKFMVKNKFKRPEDIPGGYYKALYRRSTQDEIKMYLNP</sequence>
<reference evidence="2" key="1">
    <citation type="journal article" date="2019" name="G3 (Bethesda)">
        <title>Genome Assemblies of Two Rare Opportunistic Yeast Pathogens: Diutina rugosa (syn. Candida rugosa) and Trichomonascus ciferrii (syn. Candida ciferrii).</title>
        <authorList>
            <person name="Mixao V."/>
            <person name="Saus E."/>
            <person name="Hansen A.P."/>
            <person name="Lass-Florl C."/>
            <person name="Gabaldon T."/>
        </authorList>
    </citation>
    <scope>NUCLEOTIDE SEQUENCE</scope>
    <source>
        <strain evidence="2">CBS 4856</strain>
    </source>
</reference>
<gene>
    <name evidence="2" type="ORF">TRICI_000736</name>
</gene>
<keyword evidence="3" id="KW-1185">Reference proteome</keyword>
<dbReference type="EMBL" id="SWFS01000066">
    <property type="protein sequence ID" value="KAA8917064.1"/>
    <property type="molecule type" value="Genomic_DNA"/>
</dbReference>
<name>A0A642VCY3_9ASCO</name>
<evidence type="ECO:0000313" key="2">
    <source>
        <dbReference type="EMBL" id="KAA8917064.1"/>
    </source>
</evidence>
<dbReference type="VEuPathDB" id="FungiDB:TRICI_000736"/>
<dbReference type="AlphaFoldDB" id="A0A642VCY3"/>
<organism evidence="2 3">
    <name type="scientific">Trichomonascus ciferrii</name>
    <dbReference type="NCBI Taxonomy" id="44093"/>
    <lineage>
        <taxon>Eukaryota</taxon>
        <taxon>Fungi</taxon>
        <taxon>Dikarya</taxon>
        <taxon>Ascomycota</taxon>
        <taxon>Saccharomycotina</taxon>
        <taxon>Dipodascomycetes</taxon>
        <taxon>Dipodascales</taxon>
        <taxon>Trichomonascaceae</taxon>
        <taxon>Trichomonascus</taxon>
        <taxon>Trichomonascus ciferrii complex</taxon>
    </lineage>
</organism>
<protein>
    <submittedName>
        <fullName evidence="2">Uncharacterized protein</fullName>
    </submittedName>
</protein>
<feature type="region of interest" description="Disordered" evidence="1">
    <location>
        <begin position="317"/>
        <end position="340"/>
    </location>
</feature>
<comment type="caution">
    <text evidence="2">The sequence shown here is derived from an EMBL/GenBank/DDBJ whole genome shotgun (WGS) entry which is preliminary data.</text>
</comment>
<accession>A0A642VCY3</accession>
<evidence type="ECO:0000256" key="1">
    <source>
        <dbReference type="SAM" id="MobiDB-lite"/>
    </source>
</evidence>
<proteinExistence type="predicted"/>
<evidence type="ECO:0000313" key="3">
    <source>
        <dbReference type="Proteomes" id="UP000761534"/>
    </source>
</evidence>
<dbReference type="Proteomes" id="UP000761534">
    <property type="component" value="Unassembled WGS sequence"/>
</dbReference>